<reference evidence="4 5" key="2">
    <citation type="submission" date="2024-07" db="EMBL/GenBank/DDBJ databases">
        <authorList>
            <person name="Akdeniz Z."/>
        </authorList>
    </citation>
    <scope>NUCLEOTIDE SEQUENCE [LARGE SCALE GENOMIC DNA]</scope>
</reference>
<dbReference type="Proteomes" id="UP001642409">
    <property type="component" value="Unassembled WGS sequence"/>
</dbReference>
<evidence type="ECO:0000313" key="4">
    <source>
        <dbReference type="EMBL" id="CAL5984711.1"/>
    </source>
</evidence>
<sequence>MRLIKNPIQELSPINAKTQNVKRNAMSETQRSYQLLLKQFPQENEPEMQNLYIETPNQRALEKIQPLKASTVRENDQLIMKYTQKNNEHEKQKSPLKKLSEPPEQDKFAKSPEKHKSQAHAAYSPLKLAKAGESPKKRDNKIIDNQEQEINDSNVIKQEQAERKIIEKQFENYENQLGDFKSVIINSRNTQITAVMYLKENGDIQGPKSTFLATYLIEQRIEYAFTAIQNCLILQQQYNNIIKQQIMYQKSLNSLQQPNINSIQNKQYIYEVLLQVQNYLKTQKMRYQRICGYNSLIKGDNSFQSAICQILKLKQVKRYEGEYLFKISSKLEFNGPAQGQTGETKFIYDKRVFVHKCVECLFTYDAHECLKYDFLSCQYCTFQGILKEKEAKEFCLCLNDSISSAQEIYSQFYSNIDFIRESFKNGVFIGPQKVVFPPIFSQLFDQLVDLFFGPQFPLLQQFTELKNVIQQVNSVYSSEILQEILNEPKTVNELYEQLFKNYQKFTEFCREILGINNQQFDIQKIIQTDIKQKQLEHAQNQMQKLQQQQNEIKDQILTHKINIEDMIEKIMMSCDYLEAEIQNGGCQASLMCNGLDQEPDRDW</sequence>
<evidence type="ECO:0000313" key="5">
    <source>
        <dbReference type="Proteomes" id="UP001642409"/>
    </source>
</evidence>
<proteinExistence type="predicted"/>
<protein>
    <submittedName>
        <fullName evidence="3">Uncharacterized protein</fullName>
    </submittedName>
</protein>
<accession>A0AA86RI69</accession>
<keyword evidence="5" id="KW-1185">Reference proteome</keyword>
<reference evidence="3" key="1">
    <citation type="submission" date="2023-06" db="EMBL/GenBank/DDBJ databases">
        <authorList>
            <person name="Kurt Z."/>
        </authorList>
    </citation>
    <scope>NUCLEOTIDE SEQUENCE</scope>
</reference>
<dbReference type="EMBL" id="CATOUU010001186">
    <property type="protein sequence ID" value="CAI9978824.1"/>
    <property type="molecule type" value="Genomic_DNA"/>
</dbReference>
<keyword evidence="1" id="KW-0175">Coiled coil</keyword>
<evidence type="ECO:0000256" key="1">
    <source>
        <dbReference type="SAM" id="Coils"/>
    </source>
</evidence>
<feature type="compositionally biased region" description="Basic and acidic residues" evidence="2">
    <location>
        <begin position="133"/>
        <end position="144"/>
    </location>
</feature>
<organism evidence="3">
    <name type="scientific">Hexamita inflata</name>
    <dbReference type="NCBI Taxonomy" id="28002"/>
    <lineage>
        <taxon>Eukaryota</taxon>
        <taxon>Metamonada</taxon>
        <taxon>Diplomonadida</taxon>
        <taxon>Hexamitidae</taxon>
        <taxon>Hexamitinae</taxon>
        <taxon>Hexamita</taxon>
    </lineage>
</organism>
<dbReference type="AlphaFoldDB" id="A0AA86RI69"/>
<evidence type="ECO:0000256" key="2">
    <source>
        <dbReference type="SAM" id="MobiDB-lite"/>
    </source>
</evidence>
<name>A0AA86RI69_9EUKA</name>
<dbReference type="EMBL" id="CAXDID020000017">
    <property type="protein sequence ID" value="CAL5984711.1"/>
    <property type="molecule type" value="Genomic_DNA"/>
</dbReference>
<evidence type="ECO:0000313" key="3">
    <source>
        <dbReference type="EMBL" id="CAI9978824.1"/>
    </source>
</evidence>
<feature type="compositionally biased region" description="Basic and acidic residues" evidence="2">
    <location>
        <begin position="86"/>
        <end position="116"/>
    </location>
</feature>
<feature type="coiled-coil region" evidence="1">
    <location>
        <begin position="528"/>
        <end position="562"/>
    </location>
</feature>
<comment type="caution">
    <text evidence="3">The sequence shown here is derived from an EMBL/GenBank/DDBJ whole genome shotgun (WGS) entry which is preliminary data.</text>
</comment>
<feature type="region of interest" description="Disordered" evidence="2">
    <location>
        <begin position="83"/>
        <end position="147"/>
    </location>
</feature>
<gene>
    <name evidence="3" type="ORF">HINF_LOCUS66469</name>
    <name evidence="4" type="ORF">HINF_LOCUS8236</name>
</gene>